<feature type="domain" description="Glycosyltransferase 2-like" evidence="1">
    <location>
        <begin position="5"/>
        <end position="121"/>
    </location>
</feature>
<dbReference type="RefSeq" id="WP_066617187.1">
    <property type="nucleotide sequence ID" value="NZ_JBHSYQ010000006.1"/>
</dbReference>
<dbReference type="SUPFAM" id="SSF53448">
    <property type="entry name" value="Nucleotide-diphospho-sugar transferases"/>
    <property type="match status" value="1"/>
</dbReference>
<evidence type="ECO:0000313" key="3">
    <source>
        <dbReference type="Proteomes" id="UP001596405"/>
    </source>
</evidence>
<dbReference type="InterPro" id="IPR029044">
    <property type="entry name" value="Nucleotide-diphossugar_trans"/>
</dbReference>
<dbReference type="Proteomes" id="UP001596405">
    <property type="component" value="Unassembled WGS sequence"/>
</dbReference>
<protein>
    <submittedName>
        <fullName evidence="2">Glycosyltransferase family 2 protein</fullName>
        <ecNumber evidence="2">2.4.-.-</ecNumber>
    </submittedName>
</protein>
<accession>A0ABW2DQR4</accession>
<dbReference type="InterPro" id="IPR050834">
    <property type="entry name" value="Glycosyltransf_2"/>
</dbReference>
<evidence type="ECO:0000313" key="2">
    <source>
        <dbReference type="EMBL" id="MFC6998576.1"/>
    </source>
</evidence>
<dbReference type="GO" id="GO:0016757">
    <property type="term" value="F:glycosyltransferase activity"/>
    <property type="evidence" value="ECO:0007669"/>
    <property type="project" value="UniProtKB-KW"/>
</dbReference>
<name>A0ABW2DQR4_9BACT</name>
<dbReference type="CDD" id="cd00761">
    <property type="entry name" value="Glyco_tranf_GTA_type"/>
    <property type="match status" value="1"/>
</dbReference>
<dbReference type="PANTHER" id="PTHR43685:SF2">
    <property type="entry name" value="GLYCOSYLTRANSFERASE 2-LIKE DOMAIN-CONTAINING PROTEIN"/>
    <property type="match status" value="1"/>
</dbReference>
<evidence type="ECO:0000259" key="1">
    <source>
        <dbReference type="Pfam" id="PF00535"/>
    </source>
</evidence>
<dbReference type="EMBL" id="JBHSYQ010000006">
    <property type="protein sequence ID" value="MFC6998576.1"/>
    <property type="molecule type" value="Genomic_DNA"/>
</dbReference>
<reference evidence="3" key="1">
    <citation type="journal article" date="2019" name="Int. J. Syst. Evol. Microbiol.">
        <title>The Global Catalogue of Microorganisms (GCM) 10K type strain sequencing project: providing services to taxonomists for standard genome sequencing and annotation.</title>
        <authorList>
            <consortium name="The Broad Institute Genomics Platform"/>
            <consortium name="The Broad Institute Genome Sequencing Center for Infectious Disease"/>
            <person name="Wu L."/>
            <person name="Ma J."/>
        </authorList>
    </citation>
    <scope>NUCLEOTIDE SEQUENCE [LARGE SCALE GENOMIC DNA]</scope>
    <source>
        <strain evidence="3">CGMCC 4.7393</strain>
    </source>
</reference>
<dbReference type="PANTHER" id="PTHR43685">
    <property type="entry name" value="GLYCOSYLTRANSFERASE"/>
    <property type="match status" value="1"/>
</dbReference>
<organism evidence="2 3">
    <name type="scientific">Rufibacter roseus</name>
    <dbReference type="NCBI Taxonomy" id="1567108"/>
    <lineage>
        <taxon>Bacteria</taxon>
        <taxon>Pseudomonadati</taxon>
        <taxon>Bacteroidota</taxon>
        <taxon>Cytophagia</taxon>
        <taxon>Cytophagales</taxon>
        <taxon>Hymenobacteraceae</taxon>
        <taxon>Rufibacter</taxon>
    </lineage>
</organism>
<gene>
    <name evidence="2" type="ORF">ACFQHR_13135</name>
</gene>
<dbReference type="InterPro" id="IPR001173">
    <property type="entry name" value="Glyco_trans_2-like"/>
</dbReference>
<keyword evidence="2" id="KW-0808">Transferase</keyword>
<comment type="caution">
    <text evidence="2">The sequence shown here is derived from an EMBL/GenBank/DDBJ whole genome shotgun (WGS) entry which is preliminary data.</text>
</comment>
<keyword evidence="2" id="KW-0328">Glycosyltransferase</keyword>
<dbReference type="Gene3D" id="3.90.550.10">
    <property type="entry name" value="Spore Coat Polysaccharide Biosynthesis Protein SpsA, Chain A"/>
    <property type="match status" value="1"/>
</dbReference>
<dbReference type="Pfam" id="PF00535">
    <property type="entry name" value="Glycos_transf_2"/>
    <property type="match status" value="1"/>
</dbReference>
<proteinExistence type="predicted"/>
<keyword evidence="3" id="KW-1185">Reference proteome</keyword>
<dbReference type="EC" id="2.4.-.-" evidence="2"/>
<sequence length="307" mass="35277">MVKLSIVIPTYNRGGKIKTTLDSLKNQTFADFEVIVVNDGSTDDTREVLEDFRKEYSYPIQLIHQENLGRSGARNSGFAAATAPVVVSFDDDMRLEPQCLEEHHKHHQALPGTILVGEVKEDPSLAETDIQKFLAHVRVGWLKVLHEAEMPLTRESIYITSANFSISKVDFDRIGGFDPQLRAVVDYDLAMRATVLGIPIYYNKNAFAWHDDFISCRPYIHRRRQGTENEKLLMQVKPDLVAQFHRYREDSPKGMKLVVYSLLGHKVFVDSIDRYNFFQYVLPKGVRYKLYAAIITSLSKYFPDREI</sequence>